<feature type="compositionally biased region" description="Basic and acidic residues" evidence="1">
    <location>
        <begin position="55"/>
        <end position="75"/>
    </location>
</feature>
<evidence type="ECO:0000313" key="3">
    <source>
        <dbReference type="Proteomes" id="UP001169006"/>
    </source>
</evidence>
<sequence length="75" mass="7945">MADKSVTDKTAIQGDAQGQFAKSQAVRDASGVASAKPTVITGSEDATKHKLPPGKKAEPEWSTHYDEGHRPIQKG</sequence>
<evidence type="ECO:0000256" key="1">
    <source>
        <dbReference type="SAM" id="MobiDB-lite"/>
    </source>
</evidence>
<feature type="region of interest" description="Disordered" evidence="1">
    <location>
        <begin position="1"/>
        <end position="75"/>
    </location>
</feature>
<evidence type="ECO:0000313" key="2">
    <source>
        <dbReference type="EMBL" id="MDO1584238.1"/>
    </source>
</evidence>
<reference evidence="2" key="2">
    <citation type="submission" date="2023-07" db="EMBL/GenBank/DDBJ databases">
        <authorList>
            <person name="Sun H."/>
        </authorList>
    </citation>
    <scope>NUCLEOTIDE SEQUENCE</scope>
    <source>
        <strain evidence="2">05753</strain>
    </source>
</reference>
<dbReference type="Proteomes" id="UP001169006">
    <property type="component" value="Unassembled WGS sequence"/>
</dbReference>
<dbReference type="EMBL" id="JAUKWQ010000007">
    <property type="protein sequence ID" value="MDO1584238.1"/>
    <property type="molecule type" value="Genomic_DNA"/>
</dbReference>
<keyword evidence="3" id="KW-1185">Reference proteome</keyword>
<organism evidence="2 3">
    <name type="scientific">Rhizobium oryzicola</name>
    <dbReference type="NCBI Taxonomy" id="1232668"/>
    <lineage>
        <taxon>Bacteria</taxon>
        <taxon>Pseudomonadati</taxon>
        <taxon>Pseudomonadota</taxon>
        <taxon>Alphaproteobacteria</taxon>
        <taxon>Hyphomicrobiales</taxon>
        <taxon>Rhizobiaceae</taxon>
        <taxon>Rhizobium/Agrobacterium group</taxon>
        <taxon>Rhizobium</taxon>
    </lineage>
</organism>
<name>A0ABT8T1S6_9HYPH</name>
<evidence type="ECO:0008006" key="4">
    <source>
        <dbReference type="Google" id="ProtNLM"/>
    </source>
</evidence>
<reference evidence="2" key="1">
    <citation type="journal article" date="2015" name="Int. J. Syst. Evol. Microbiol.">
        <title>Rhizobium oryzicola sp. nov., potential plant-growth-promoting endophytic bacteria isolated from rice roots.</title>
        <authorList>
            <person name="Zhang X.X."/>
            <person name="Gao J.S."/>
            <person name="Cao Y.H."/>
            <person name="Sheirdil R.A."/>
            <person name="Wang X.C."/>
            <person name="Zhang L."/>
        </authorList>
    </citation>
    <scope>NUCLEOTIDE SEQUENCE</scope>
    <source>
        <strain evidence="2">05753</strain>
    </source>
</reference>
<gene>
    <name evidence="2" type="ORF">Q2T52_19305</name>
</gene>
<protein>
    <recommendedName>
        <fullName evidence="4">Seed maturation protein</fullName>
    </recommendedName>
</protein>
<proteinExistence type="predicted"/>
<dbReference type="RefSeq" id="WP_302078464.1">
    <property type="nucleotide sequence ID" value="NZ_JAUKWQ010000007.1"/>
</dbReference>
<accession>A0ABT8T1S6</accession>
<comment type="caution">
    <text evidence="2">The sequence shown here is derived from an EMBL/GenBank/DDBJ whole genome shotgun (WGS) entry which is preliminary data.</text>
</comment>